<keyword evidence="2" id="KW-1185">Reference proteome</keyword>
<dbReference type="KEGG" id="vg:26794604"/>
<dbReference type="Proteomes" id="UP000203587">
    <property type="component" value="Segment"/>
</dbReference>
<dbReference type="GeneID" id="26794604"/>
<dbReference type="RefSeq" id="YP_009223376.1">
    <property type="nucleotide sequence ID" value="NC_029070.1"/>
</dbReference>
<sequence>MTKATETKATNTTTNDVLPAYKEYANLAALKKDMDKVLKDSRTLQAAIQVVAWGCLRHAVEHKDWTVANTLINKFVKELGDGVRKVALVEWFKLAGLTVNEKGDGFSGWAGAEYIIENADALKKTMWWKQKPVNPFKGFDLNDEIKRLIEKAEKQAAAKLEAEQGTAKKDAKVATKEDAAKINIDNELLTKLRSLVGA</sequence>
<accession>A0A0K8IX40</accession>
<reference evidence="2" key="1">
    <citation type="submission" date="2015-08" db="EMBL/GenBank/DDBJ databases">
        <title>Cronobacter phage Dev-CD-23823.</title>
        <authorList>
            <person name="Kajsik M."/>
            <person name="Drahovska H."/>
        </authorList>
    </citation>
    <scope>NUCLEOTIDE SEQUENCE [LARGE SCALE GENOMIC DNA]</scope>
</reference>
<name>A0A0K8IX40_9CAUD</name>
<organism evidence="1 2">
    <name type="scientific">Cronobacter phage Dev-CD-23823</name>
    <dbReference type="NCBI Taxonomy" id="1712539"/>
    <lineage>
        <taxon>Viruses</taxon>
        <taxon>Duplodnaviria</taxon>
        <taxon>Heunggongvirae</taxon>
        <taxon>Uroviricota</taxon>
        <taxon>Caudoviricetes</taxon>
        <taxon>Autographivirales</taxon>
        <taxon>Autonotataviridae</taxon>
        <taxon>Melnykvirinae</taxon>
        <taxon>Cronosvirus</taxon>
        <taxon>Cronosvirus DevCD23823</taxon>
    </lineage>
</organism>
<dbReference type="EMBL" id="LN878149">
    <property type="protein sequence ID" value="CUH74577.1"/>
    <property type="molecule type" value="Genomic_DNA"/>
</dbReference>
<protein>
    <submittedName>
        <fullName evidence="1">Uncharacterized protein</fullName>
    </submittedName>
</protein>
<gene>
    <name evidence="1" type="primary">gp2</name>
</gene>
<evidence type="ECO:0000313" key="2">
    <source>
        <dbReference type="Proteomes" id="UP000203587"/>
    </source>
</evidence>
<dbReference type="OrthoDB" id="26697at10239"/>
<evidence type="ECO:0000313" key="1">
    <source>
        <dbReference type="EMBL" id="CUH74577.1"/>
    </source>
</evidence>
<proteinExistence type="predicted"/>